<reference evidence="1" key="1">
    <citation type="submission" date="2017-08" db="EMBL/GenBank/DDBJ databases">
        <title>Assembly of the North American Bullfrog Genome.</title>
        <authorList>
            <person name="Warren R.L."/>
            <person name="Vandervalk B.P."/>
            <person name="Kucuk E."/>
            <person name="Birol I."/>
            <person name="Helbing C."/>
            <person name="Pandoh P."/>
            <person name="Behsaz B."/>
            <person name="Mohamadi H."/>
            <person name="Chu J."/>
            <person name="Jackman S."/>
            <person name="Hammond S.A."/>
            <person name="Veldhoen N."/>
            <person name="Kirk H."/>
            <person name="Zhao Y."/>
            <person name="Coope R."/>
            <person name="Pleasance S."/>
            <person name="Moore R."/>
            <person name="Holt R."/>
        </authorList>
    </citation>
    <scope>NUCLEOTIDE SEQUENCE</scope>
    <source>
        <strain evidence="1">Bruno</strain>
        <tissue evidence="1">Liver</tissue>
    </source>
</reference>
<sequence length="330" mass="37197">MNEVFIGMHVSFHLCPKILLSSVQEIYTIKDHSVQHDTKISCRTDPCILTAAGCCSQNTYISACSAAGGDFSMHWKKKHVCPALEAWGGQQAVALMLWHILFLAKISSATLIDVNGGICYVLERMPKIRVILDYHKTVTITTHSLTGENNNLTTLRSLNSNKMFPSFPSLQFKYNFPSSELPIYLQIKNSYPEHYSLVIQSQTSLFEHICIYSLRDTGLISLLYGYLNNLTMPEKSSPMLHWEADVDSPIPIETWNTMIDNLRKCNLAASFRESPMKLFSRLYLTPLKIHSFYPAASPCCFRGCAEPGTYLYLFGAVNTLNRCGELLLGR</sequence>
<protein>
    <submittedName>
        <fullName evidence="1">Uncharacterized protein</fullName>
    </submittedName>
</protein>
<organism evidence="1">
    <name type="scientific">Aquarana catesbeiana</name>
    <name type="common">American bullfrog</name>
    <name type="synonym">Rana catesbeiana</name>
    <dbReference type="NCBI Taxonomy" id="8400"/>
    <lineage>
        <taxon>Eukaryota</taxon>
        <taxon>Metazoa</taxon>
        <taxon>Chordata</taxon>
        <taxon>Craniata</taxon>
        <taxon>Vertebrata</taxon>
        <taxon>Euteleostomi</taxon>
        <taxon>Amphibia</taxon>
        <taxon>Batrachia</taxon>
        <taxon>Anura</taxon>
        <taxon>Neobatrachia</taxon>
        <taxon>Ranoidea</taxon>
        <taxon>Ranidae</taxon>
        <taxon>Aquarana</taxon>
    </lineage>
</organism>
<dbReference type="AlphaFoldDB" id="A0A2G9S4N4"/>
<name>A0A2G9S4N4_AQUCT</name>
<dbReference type="EMBL" id="KV926435">
    <property type="protein sequence ID" value="PIO35139.1"/>
    <property type="molecule type" value="Genomic_DNA"/>
</dbReference>
<accession>A0A2G9S4N4</accession>
<evidence type="ECO:0000313" key="1">
    <source>
        <dbReference type="EMBL" id="PIO35139.1"/>
    </source>
</evidence>
<proteinExistence type="predicted"/>
<gene>
    <name evidence="1" type="ORF">AB205_0086110</name>
</gene>